<protein>
    <recommendedName>
        <fullName evidence="4">Mediator complex subunit 15 KIX domain-containing protein</fullName>
    </recommendedName>
</protein>
<evidence type="ECO:0000256" key="1">
    <source>
        <dbReference type="ARBA" id="ARBA00004123"/>
    </source>
</evidence>
<dbReference type="Pfam" id="PF05397">
    <property type="entry name" value="Med15_fungi"/>
    <property type="match status" value="1"/>
</dbReference>
<dbReference type="Pfam" id="PF16987">
    <property type="entry name" value="KIX_2"/>
    <property type="match status" value="1"/>
</dbReference>
<dbReference type="GO" id="GO:0003712">
    <property type="term" value="F:transcription coregulator activity"/>
    <property type="evidence" value="ECO:0007669"/>
    <property type="project" value="InterPro"/>
</dbReference>
<feature type="domain" description="Mediator complex subunit 15 KIX" evidence="4">
    <location>
        <begin position="43"/>
        <end position="118"/>
    </location>
</feature>
<gene>
    <name evidence="5" type="ORF">AJ80_03549</name>
</gene>
<feature type="compositionally biased region" description="Polar residues" evidence="3">
    <location>
        <begin position="514"/>
        <end position="524"/>
    </location>
</feature>
<feature type="compositionally biased region" description="Low complexity" evidence="3">
    <location>
        <begin position="673"/>
        <end position="682"/>
    </location>
</feature>
<feature type="compositionally biased region" description="Low complexity" evidence="3">
    <location>
        <begin position="769"/>
        <end position="778"/>
    </location>
</feature>
<evidence type="ECO:0000256" key="2">
    <source>
        <dbReference type="ARBA" id="ARBA00023242"/>
    </source>
</evidence>
<dbReference type="EMBL" id="PDNA01000040">
    <property type="protein sequence ID" value="PGH20404.1"/>
    <property type="molecule type" value="Genomic_DNA"/>
</dbReference>
<evidence type="ECO:0000259" key="4">
    <source>
        <dbReference type="Pfam" id="PF16987"/>
    </source>
</evidence>
<feature type="region of interest" description="Disordered" evidence="3">
    <location>
        <begin position="425"/>
        <end position="473"/>
    </location>
</feature>
<feature type="region of interest" description="Disordered" evidence="3">
    <location>
        <begin position="673"/>
        <end position="715"/>
    </location>
</feature>
<evidence type="ECO:0000313" key="6">
    <source>
        <dbReference type="Proteomes" id="UP000224634"/>
    </source>
</evidence>
<dbReference type="Proteomes" id="UP000224634">
    <property type="component" value="Unassembled WGS sequence"/>
</dbReference>
<dbReference type="OrthoDB" id="3918840at2759"/>
<name>A0A2B7Y8K8_POLH7</name>
<comment type="subcellular location">
    <subcellularLocation>
        <location evidence="1">Nucleus</location>
    </subcellularLocation>
</comment>
<proteinExistence type="predicted"/>
<evidence type="ECO:0000256" key="3">
    <source>
        <dbReference type="SAM" id="MobiDB-lite"/>
    </source>
</evidence>
<sequence length="1450" mass="159155">MNPATLVNHGVGAPPEDKSRTDGVQMLMKHVRSVLERQGPFTGWREAVTQSERSLKVIQVVSSLRLIQPKADIQGAVHAAMNFEEKSFREARDKAEYDRLFSEKLQRIKDEREQRVQAMQNGMMAPGGIPGAGQVPMQQMFQQQMQRQGMHGSPIPIQQHQPGMRMNVPPQQMQMQPQQFMPQQRPDVARSDDLNSLSPQEFEQVSRLADQMTRKATPADIEKIKVSLQNMAPEQRQSLARRGLEPVMYFFRMQALREIRKHKMAARMRAQNMVQDGGNAVMQDPTMNSQRQMQQPLVGLQNNPAMPMNGQQQGPNYIGNIDQIQGKQAEGVRSQEAGQLVVPATNPLMNQRQFGAQQGVLPNGQPVANPGNVNPAILAQQRHNIQNAHQENLQQFQAQQAHARAQAAANAKIGLSSQGNYQIPQSMPQQSPAMSMLNRPIGPGQAPQQQLVGQGSPQSRPLGMGQDQSAVPNSRPVIPPGLPPALQGQLMNLPPDQLQVVLQNFQRRSMANNQGMQRQNQGSVPGQPPLPEAAQQAQDRNAQLIGDPNARAPVTMAPQMSGMSGVHPQNQMLQNQQQISMQQQQLMRLQQQHRAGAMEMTEDQLREMDRVPFPPAVINANPSIAPALPKNVKAWGQLKQWASQNPHIVGDVNLQRLQTLQKFHYTQMVQARNAQRQANQHAGGPNMLPATSQPQPFNQQAFQGQGQPQQQLPPNHPMMRPITANDIQMARQRIGPQAQTLTDDAIRGLLEKNRQHKLMQARNKAAASQAFVAQSQHQGQAVQPSPQQTQPFIPATQPPVSHPAQMQPSPASVSKPPASGAKAAPTPTMKQATTLKRPNTDDAADTQNSNIKPQSNTVAIQKPAAQNIPKPINPISREQVAALSAQQRSQLEAHLRRQQIQARQPITKTAADEAWSHLPEPIKKIYAELIQSDTATVPVAMSGEERAKMAQQLRECTDMLGRMDTLIPWVSKLPGQEKQLRGLLQMRMLLMKQFKGPDWTLADQFTIASDYLSSTIAYLKKWFQAMISHVRPKSQQPQQQAAQPSMAPLNASNLQQLEQQEEALQRAKRAHAHVAPPAPTALQPPFQLGAPSPQGVPQAYGPTNLTPDKLYIPPPNKRRKPNQQANKTPTSTPSAVGPTPAPHGVHQSPPETRKPTPGVAPLSFKCTITDCQYHVKGFASQAALDNHVDEEHKVEPPIADALEFALESIATGLGIKREQAEDASKVGPVVDGQAQEGKPGAVPKPQSDVKAESMTSGRPTSMPGKSASPASNTAKTPQLLGSKGPGASTLKQSKSKNGKKEAVKDQASPEDAASAKNAWPESAMSFDAIRAAFGDLGDQMPTLGPDPVDEILLSEAFTKIRPDSTPQSTDTGANTQTPNDSDMSKDDDIDLVPTDDNWIPADWVNLPGELEGGLLMQEPWEEINWDSMDTSETSMDWNKIDPTDYTTWSK</sequence>
<dbReference type="InterPro" id="IPR036546">
    <property type="entry name" value="MED15_KIX"/>
</dbReference>
<dbReference type="Gene3D" id="1.10.246.20">
    <property type="entry name" value="Coactivator CBP, KIX domain"/>
    <property type="match status" value="1"/>
</dbReference>
<accession>A0A2B7Y8K8</accession>
<feature type="compositionally biased region" description="Low complexity" evidence="3">
    <location>
        <begin position="693"/>
        <end position="713"/>
    </location>
</feature>
<feature type="region of interest" description="Disordered" evidence="3">
    <location>
        <begin position="769"/>
        <end position="856"/>
    </location>
</feature>
<evidence type="ECO:0000313" key="5">
    <source>
        <dbReference type="EMBL" id="PGH20404.1"/>
    </source>
</evidence>
<feature type="compositionally biased region" description="Polar residues" evidence="3">
    <location>
        <begin position="845"/>
        <end position="856"/>
    </location>
</feature>
<organism evidence="5 6">
    <name type="scientific">Polytolypa hystricis (strain UAMH7299)</name>
    <dbReference type="NCBI Taxonomy" id="1447883"/>
    <lineage>
        <taxon>Eukaryota</taxon>
        <taxon>Fungi</taxon>
        <taxon>Dikarya</taxon>
        <taxon>Ascomycota</taxon>
        <taxon>Pezizomycotina</taxon>
        <taxon>Eurotiomycetes</taxon>
        <taxon>Eurotiomycetidae</taxon>
        <taxon>Onygenales</taxon>
        <taxon>Onygenales incertae sedis</taxon>
        <taxon>Polytolypa</taxon>
    </lineage>
</organism>
<feature type="compositionally biased region" description="Low complexity" evidence="3">
    <location>
        <begin position="808"/>
        <end position="825"/>
    </location>
</feature>
<keyword evidence="6" id="KW-1185">Reference proteome</keyword>
<feature type="compositionally biased region" description="Polar residues" evidence="3">
    <location>
        <begin position="1122"/>
        <end position="1134"/>
    </location>
</feature>
<dbReference type="InterPro" id="IPR036529">
    <property type="entry name" value="KIX_dom_sf"/>
</dbReference>
<feature type="region of interest" description="Disordered" evidence="3">
    <location>
        <begin position="1060"/>
        <end position="1158"/>
    </location>
</feature>
<reference evidence="5 6" key="1">
    <citation type="submission" date="2017-10" db="EMBL/GenBank/DDBJ databases">
        <title>Comparative genomics in systemic dimorphic fungi from Ajellomycetaceae.</title>
        <authorList>
            <person name="Munoz J.F."/>
            <person name="Mcewen J.G."/>
            <person name="Clay O.K."/>
            <person name="Cuomo C.A."/>
        </authorList>
    </citation>
    <scope>NUCLEOTIDE SEQUENCE [LARGE SCALE GENOMIC DNA]</scope>
    <source>
        <strain evidence="5 6">UAMH7299</strain>
    </source>
</reference>
<feature type="region of interest" description="Disordered" evidence="3">
    <location>
        <begin position="1354"/>
        <end position="1396"/>
    </location>
</feature>
<feature type="region of interest" description="Disordered" evidence="3">
    <location>
        <begin position="1428"/>
        <end position="1450"/>
    </location>
</feature>
<dbReference type="GO" id="GO:0016592">
    <property type="term" value="C:mediator complex"/>
    <property type="evidence" value="ECO:0007669"/>
    <property type="project" value="InterPro"/>
</dbReference>
<dbReference type="InterPro" id="IPR008626">
    <property type="entry name" value="Mediator_Med15_fun"/>
</dbReference>
<keyword evidence="2" id="KW-0539">Nucleus</keyword>
<feature type="region of interest" description="Disordered" evidence="3">
    <location>
        <begin position="514"/>
        <end position="539"/>
    </location>
</feature>
<feature type="compositionally biased region" description="Polar residues" evidence="3">
    <location>
        <begin position="779"/>
        <end position="791"/>
    </location>
</feature>
<dbReference type="GO" id="GO:0006357">
    <property type="term" value="P:regulation of transcription by RNA polymerase II"/>
    <property type="evidence" value="ECO:0007669"/>
    <property type="project" value="InterPro"/>
</dbReference>
<feature type="compositionally biased region" description="Polar residues" evidence="3">
    <location>
        <begin position="1364"/>
        <end position="1379"/>
    </location>
</feature>
<comment type="caution">
    <text evidence="5">The sequence shown here is derived from an EMBL/GenBank/DDBJ whole genome shotgun (WGS) entry which is preliminary data.</text>
</comment>
<dbReference type="STRING" id="1447883.A0A2B7Y8K8"/>
<feature type="compositionally biased region" description="Polar residues" evidence="3">
    <location>
        <begin position="446"/>
        <end position="459"/>
    </location>
</feature>
<feature type="region of interest" description="Disordered" evidence="3">
    <location>
        <begin position="1"/>
        <end position="20"/>
    </location>
</feature>
<feature type="compositionally biased region" description="Polar residues" evidence="3">
    <location>
        <begin position="828"/>
        <end position="837"/>
    </location>
</feature>
<feature type="region of interest" description="Disordered" evidence="3">
    <location>
        <begin position="1219"/>
        <end position="1321"/>
    </location>
</feature>